<protein>
    <submittedName>
        <fullName evidence="6">GNAT family N-acetyltransferase</fullName>
    </submittedName>
</protein>
<evidence type="ECO:0000259" key="5">
    <source>
        <dbReference type="PROSITE" id="PS51186"/>
    </source>
</evidence>
<name>A0ABP5CAR8_9ACTN</name>
<accession>A0ABP5CAR8</accession>
<keyword evidence="1" id="KW-0808">Transferase</keyword>
<evidence type="ECO:0000256" key="3">
    <source>
        <dbReference type="ARBA" id="ARBA00038502"/>
    </source>
</evidence>
<evidence type="ECO:0000256" key="2">
    <source>
        <dbReference type="ARBA" id="ARBA00023315"/>
    </source>
</evidence>
<dbReference type="RefSeq" id="WP_344656370.1">
    <property type="nucleotide sequence ID" value="NZ_BAAAQM010000006.1"/>
</dbReference>
<dbReference type="InterPro" id="IPR051531">
    <property type="entry name" value="N-acetyltransferase"/>
</dbReference>
<dbReference type="InterPro" id="IPR000182">
    <property type="entry name" value="GNAT_dom"/>
</dbReference>
<keyword evidence="2" id="KW-0012">Acyltransferase</keyword>
<dbReference type="Proteomes" id="UP001499854">
    <property type="component" value="Unassembled WGS sequence"/>
</dbReference>
<feature type="compositionally biased region" description="Basic and acidic residues" evidence="4">
    <location>
        <begin position="1"/>
        <end position="10"/>
    </location>
</feature>
<evidence type="ECO:0000256" key="1">
    <source>
        <dbReference type="ARBA" id="ARBA00022679"/>
    </source>
</evidence>
<reference evidence="7" key="1">
    <citation type="journal article" date="2019" name="Int. J. Syst. Evol. Microbiol.">
        <title>The Global Catalogue of Microorganisms (GCM) 10K type strain sequencing project: providing services to taxonomists for standard genome sequencing and annotation.</title>
        <authorList>
            <consortium name="The Broad Institute Genomics Platform"/>
            <consortium name="The Broad Institute Genome Sequencing Center for Infectious Disease"/>
            <person name="Wu L."/>
            <person name="Ma J."/>
        </authorList>
    </citation>
    <scope>NUCLEOTIDE SEQUENCE [LARGE SCALE GENOMIC DNA]</scope>
    <source>
        <strain evidence="7">JCM 16013</strain>
    </source>
</reference>
<feature type="domain" description="N-acetyltransferase" evidence="5">
    <location>
        <begin position="35"/>
        <end position="205"/>
    </location>
</feature>
<proteinExistence type="inferred from homology"/>
<dbReference type="PROSITE" id="PS51186">
    <property type="entry name" value="GNAT"/>
    <property type="match status" value="1"/>
</dbReference>
<dbReference type="Gene3D" id="3.40.630.30">
    <property type="match status" value="1"/>
</dbReference>
<dbReference type="SUPFAM" id="SSF55729">
    <property type="entry name" value="Acyl-CoA N-acyltransferases (Nat)"/>
    <property type="match status" value="1"/>
</dbReference>
<feature type="region of interest" description="Disordered" evidence="4">
    <location>
        <begin position="1"/>
        <end position="29"/>
    </location>
</feature>
<evidence type="ECO:0000313" key="6">
    <source>
        <dbReference type="EMBL" id="GAA1960960.1"/>
    </source>
</evidence>
<dbReference type="Pfam" id="PF13302">
    <property type="entry name" value="Acetyltransf_3"/>
    <property type="match status" value="1"/>
</dbReference>
<evidence type="ECO:0000313" key="7">
    <source>
        <dbReference type="Proteomes" id="UP001499854"/>
    </source>
</evidence>
<organism evidence="6 7">
    <name type="scientific">Catenulispora subtropica</name>
    <dbReference type="NCBI Taxonomy" id="450798"/>
    <lineage>
        <taxon>Bacteria</taxon>
        <taxon>Bacillati</taxon>
        <taxon>Actinomycetota</taxon>
        <taxon>Actinomycetes</taxon>
        <taxon>Catenulisporales</taxon>
        <taxon>Catenulisporaceae</taxon>
        <taxon>Catenulispora</taxon>
    </lineage>
</organism>
<feature type="compositionally biased region" description="Pro residues" evidence="4">
    <location>
        <begin position="13"/>
        <end position="27"/>
    </location>
</feature>
<gene>
    <name evidence="6" type="ORF">GCM10009838_16870</name>
</gene>
<comment type="caution">
    <text evidence="6">The sequence shown here is derived from an EMBL/GenBank/DDBJ whole genome shotgun (WGS) entry which is preliminary data.</text>
</comment>
<comment type="similarity">
    <text evidence="3">Belongs to the acetyltransferase family. RimJ subfamily.</text>
</comment>
<dbReference type="InterPro" id="IPR016181">
    <property type="entry name" value="Acyl_CoA_acyltransferase"/>
</dbReference>
<evidence type="ECO:0000256" key="4">
    <source>
        <dbReference type="SAM" id="MobiDB-lite"/>
    </source>
</evidence>
<dbReference type="PANTHER" id="PTHR43792:SF8">
    <property type="entry name" value="[RIBOSOMAL PROTEIN US5]-ALANINE N-ACETYLTRANSFERASE"/>
    <property type="match status" value="1"/>
</dbReference>
<dbReference type="EMBL" id="BAAAQM010000006">
    <property type="protein sequence ID" value="GAA1960960.1"/>
    <property type="molecule type" value="Genomic_DNA"/>
</dbReference>
<dbReference type="PANTHER" id="PTHR43792">
    <property type="entry name" value="GNAT FAMILY, PUTATIVE (AFU_ORTHOLOGUE AFUA_3G00765)-RELATED-RELATED"/>
    <property type="match status" value="1"/>
</dbReference>
<keyword evidence="7" id="KW-1185">Reference proteome</keyword>
<sequence>MDVPETRERSLPVPAPASRPTAPPLPQGPLQTARLVLRPWREDDIPAVFKICQDPDIQRWTTIPSPYEIGDAEWFVREFTPQGFATGDEATFAALVKETGRIAGAVGLGGIGRLSEGRGVRTAEIGYWANPETRGRGYITEAVREVVRWGFEDLELGRVTWQAFDGNAASRRVVEKLGFTIVGKQRGSHEHRGRRADMWLADVLPGELR</sequence>